<dbReference type="PANTHER" id="PTHR13812:SF19">
    <property type="entry name" value="KETIMINE REDUCTASE MU-CRYSTALLIN"/>
    <property type="match status" value="1"/>
</dbReference>
<dbReference type="SUPFAM" id="SSF51735">
    <property type="entry name" value="NAD(P)-binding Rossmann-fold domains"/>
    <property type="match status" value="1"/>
</dbReference>
<reference evidence="1" key="1">
    <citation type="journal article" date="2010" name="Chem. Biol.">
        <title>Discovery of 23 natural tubulysins from Angiococcus disciformis An d48 and Cystobacter SBCb004.</title>
        <authorList>
            <person name="Chai Y."/>
            <person name="Pistorius D."/>
            <person name="Ullrich A."/>
            <person name="Weissman K.J."/>
            <person name="Kazmaier U."/>
            <person name="Muller R."/>
        </authorList>
    </citation>
    <scope>NUCLEOTIDE SEQUENCE</scope>
    <source>
        <strain evidence="1">SBCb004</strain>
    </source>
</reference>
<dbReference type="InterPro" id="IPR003462">
    <property type="entry name" value="ODC_Mu_crystall"/>
</dbReference>
<dbReference type="InterPro" id="IPR023401">
    <property type="entry name" value="ODC_N"/>
</dbReference>
<evidence type="ECO:0000313" key="1">
    <source>
        <dbReference type="EMBL" id="ADH04676.1"/>
    </source>
</evidence>
<dbReference type="AlphaFoldDB" id="D7P6A2"/>
<dbReference type="EMBL" id="GU002154">
    <property type="protein sequence ID" value="ADH04676.1"/>
    <property type="molecule type" value="Genomic_DNA"/>
</dbReference>
<organism evidence="1">
    <name type="scientific">Cystobacter sp. SBCb004</name>
    <dbReference type="NCBI Taxonomy" id="764904"/>
    <lineage>
        <taxon>Bacteria</taxon>
        <taxon>Pseudomonadati</taxon>
        <taxon>Myxococcota</taxon>
        <taxon>Myxococcia</taxon>
        <taxon>Myxococcales</taxon>
        <taxon>Cystobacterineae</taxon>
        <taxon>Archangiaceae</taxon>
        <taxon>Cystobacter</taxon>
    </lineage>
</organism>
<gene>
    <name evidence="1" type="primary">tubZ</name>
</gene>
<protein>
    <submittedName>
        <fullName evidence="1">TubZ</fullName>
    </submittedName>
</protein>
<dbReference type="PANTHER" id="PTHR13812">
    <property type="entry name" value="KETIMINE REDUCTASE MU-CRYSTALLIN"/>
    <property type="match status" value="1"/>
</dbReference>
<dbReference type="Gene3D" id="3.40.50.720">
    <property type="entry name" value="NAD(P)-binding Rossmann-like Domain"/>
    <property type="match status" value="1"/>
</dbReference>
<dbReference type="InterPro" id="IPR036291">
    <property type="entry name" value="NAD(P)-bd_dom_sf"/>
</dbReference>
<dbReference type="Pfam" id="PF02423">
    <property type="entry name" value="OCD_Mu_crystall"/>
    <property type="match status" value="1"/>
</dbReference>
<name>D7P6A2_9BACT</name>
<sequence>MASTGPLGPETHQSKGKTLMLSTRVLGEQEMRRLVAAVGLHALMDETIAALERTLAGFDSAHTELRKREGFQYQHPSPGVFEWMPVMEVGRQVVVKLVGYNPANVEGMGLPTILSSISLYDVNTGHLRALCDGTFPTALRTGAASAVASRHLARPDSQVLGLVGCGAQAVTQAHALSRLFPLKRLVVYDRRPETARSFARRVDFLGLPVEAVPLEHVEREADILCTATSVEVGAGPVLSGTQLKPHIHINAVGSDLPGKTELPLELLRRALVCPDYLPQALEEGECQQLRPGDIGPSLFELVRSSEPGRRHHGRPTVFDSTGIALEDQVVLEVLLTHAQNLGIGRLVQLESLADDPRDPYSFLRTEGVLPEAARTDYRTQVSACES</sequence>
<proteinExistence type="predicted"/>
<accession>D7P6A2</accession>
<dbReference type="Gene3D" id="3.30.1780.10">
    <property type="entry name" value="ornithine cyclodeaminase, domain 1"/>
    <property type="match status" value="1"/>
</dbReference>